<feature type="compositionally biased region" description="Basic residues" evidence="11">
    <location>
        <begin position="116"/>
        <end position="129"/>
    </location>
</feature>
<evidence type="ECO:0000259" key="12">
    <source>
        <dbReference type="PROSITE" id="PS52015"/>
    </source>
</evidence>
<dbReference type="InterPro" id="IPR006260">
    <property type="entry name" value="TonB/TolA_C"/>
</dbReference>
<reference evidence="14 15" key="1">
    <citation type="submission" date="2016-11" db="EMBL/GenBank/DDBJ databases">
        <authorList>
            <person name="Varghese N."/>
            <person name="Submissions S."/>
        </authorList>
    </citation>
    <scope>NUCLEOTIDE SEQUENCE [LARGE SCALE GENOMIC DNA]</scope>
    <source>
        <strain evidence="14 15">DSM 17919</strain>
    </source>
</reference>
<evidence type="ECO:0000256" key="7">
    <source>
        <dbReference type="ARBA" id="ARBA00022927"/>
    </source>
</evidence>
<dbReference type="RefSeq" id="WP_020001064.1">
    <property type="nucleotide sequence ID" value="NZ_CP192217.1"/>
</dbReference>
<dbReference type="InterPro" id="IPR051045">
    <property type="entry name" value="TonB-dependent_transducer"/>
</dbReference>
<comment type="subcellular location">
    <subcellularLocation>
        <location evidence="1">Cell inner membrane</location>
        <topology evidence="1">Single-pass membrane protein</topology>
        <orientation evidence="1">Periplasmic side</orientation>
    </subcellularLocation>
</comment>
<dbReference type="AlphaFoldDB" id="A0A8G2CAW1"/>
<feature type="compositionally biased region" description="Basic residues" evidence="11">
    <location>
        <begin position="137"/>
        <end position="148"/>
    </location>
</feature>
<reference evidence="13 16" key="2">
    <citation type="submission" date="2024-07" db="EMBL/GenBank/DDBJ databases">
        <title>Active virus-host system and metabolic interactions in a Lokiarchaeon culture.</title>
        <authorList>
            <person name="Ponce Toledo R.I."/>
            <person name="Rodrigues Oliveira T."/>
            <person name="Schleper C."/>
        </authorList>
    </citation>
    <scope>NUCLEOTIDE SEQUENCE [LARGE SCALE GENOMIC DNA]</scope>
    <source>
        <strain evidence="13 16">B35</strain>
    </source>
</reference>
<accession>A0A8G2CAW1</accession>
<evidence type="ECO:0000256" key="3">
    <source>
        <dbReference type="ARBA" id="ARBA00022448"/>
    </source>
</evidence>
<evidence type="ECO:0000256" key="8">
    <source>
        <dbReference type="ARBA" id="ARBA00022989"/>
    </source>
</evidence>
<dbReference type="Gene3D" id="3.30.1150.10">
    <property type="match status" value="1"/>
</dbReference>
<comment type="caution">
    <text evidence="14">The sequence shown here is derived from an EMBL/GenBank/DDBJ whole genome shotgun (WGS) entry which is preliminary data.</text>
</comment>
<evidence type="ECO:0000313" key="16">
    <source>
        <dbReference type="Proteomes" id="UP001568358"/>
    </source>
</evidence>
<dbReference type="EMBL" id="FQZR01000005">
    <property type="protein sequence ID" value="SHJ40870.1"/>
    <property type="molecule type" value="Genomic_DNA"/>
</dbReference>
<dbReference type="NCBIfam" id="TIGR01352">
    <property type="entry name" value="tonB_Cterm"/>
    <property type="match status" value="1"/>
</dbReference>
<dbReference type="EMBL" id="JBFSOO010000002">
    <property type="protein sequence ID" value="MEZ6852661.1"/>
    <property type="molecule type" value="Genomic_DNA"/>
</dbReference>
<evidence type="ECO:0000256" key="1">
    <source>
        <dbReference type="ARBA" id="ARBA00004383"/>
    </source>
</evidence>
<dbReference type="InterPro" id="IPR037682">
    <property type="entry name" value="TonB_C"/>
</dbReference>
<dbReference type="GO" id="GO:0031992">
    <property type="term" value="F:energy transducer activity"/>
    <property type="evidence" value="ECO:0007669"/>
    <property type="project" value="TreeGrafter"/>
</dbReference>
<feature type="compositionally biased region" description="Polar residues" evidence="11">
    <location>
        <begin position="294"/>
        <end position="303"/>
    </location>
</feature>
<feature type="compositionally biased region" description="Basic and acidic residues" evidence="11">
    <location>
        <begin position="104"/>
        <end position="114"/>
    </location>
</feature>
<name>A0A8G2CAW1_9BACT</name>
<organism evidence="14 15">
    <name type="scientific">Halodesulfovibrio aestuarii</name>
    <dbReference type="NCBI Taxonomy" id="126333"/>
    <lineage>
        <taxon>Bacteria</taxon>
        <taxon>Pseudomonadati</taxon>
        <taxon>Thermodesulfobacteriota</taxon>
        <taxon>Desulfovibrionia</taxon>
        <taxon>Desulfovibrionales</taxon>
        <taxon>Desulfovibrionaceae</taxon>
        <taxon>Halodesulfovibrio</taxon>
    </lineage>
</organism>
<evidence type="ECO:0000256" key="2">
    <source>
        <dbReference type="ARBA" id="ARBA00006555"/>
    </source>
</evidence>
<dbReference type="Pfam" id="PF13103">
    <property type="entry name" value="TonB_2"/>
    <property type="match status" value="1"/>
</dbReference>
<evidence type="ECO:0000256" key="6">
    <source>
        <dbReference type="ARBA" id="ARBA00022692"/>
    </source>
</evidence>
<proteinExistence type="inferred from homology"/>
<evidence type="ECO:0000313" key="13">
    <source>
        <dbReference type="EMBL" id="MEZ6852661.1"/>
    </source>
</evidence>
<feature type="region of interest" description="Disordered" evidence="11">
    <location>
        <begin position="280"/>
        <end position="303"/>
    </location>
</feature>
<feature type="coiled-coil region" evidence="10">
    <location>
        <begin position="169"/>
        <end position="196"/>
    </location>
</feature>
<dbReference type="SUPFAM" id="SSF74653">
    <property type="entry name" value="TolA/TonB C-terminal domain"/>
    <property type="match status" value="1"/>
</dbReference>
<keyword evidence="10" id="KW-0175">Coiled coil</keyword>
<keyword evidence="6" id="KW-0812">Transmembrane</keyword>
<dbReference type="PROSITE" id="PS52015">
    <property type="entry name" value="TONB_CTD"/>
    <property type="match status" value="1"/>
</dbReference>
<keyword evidence="9" id="KW-0472">Membrane</keyword>
<comment type="similarity">
    <text evidence="2">Belongs to the TonB family.</text>
</comment>
<evidence type="ECO:0000313" key="14">
    <source>
        <dbReference type="EMBL" id="SHJ40870.1"/>
    </source>
</evidence>
<dbReference type="Proteomes" id="UP001568358">
    <property type="component" value="Unassembled WGS sequence"/>
</dbReference>
<evidence type="ECO:0000256" key="11">
    <source>
        <dbReference type="SAM" id="MobiDB-lite"/>
    </source>
</evidence>
<evidence type="ECO:0000256" key="10">
    <source>
        <dbReference type="SAM" id="Coils"/>
    </source>
</evidence>
<dbReference type="PANTHER" id="PTHR33446:SF2">
    <property type="entry name" value="PROTEIN TONB"/>
    <property type="match status" value="1"/>
</dbReference>
<feature type="region of interest" description="Disordered" evidence="11">
    <location>
        <begin position="48"/>
        <end position="157"/>
    </location>
</feature>
<sequence length="303" mass="33691">MRFLSMLFSLCLHLGLIVAVLYWPASTIKVRLDVPVYKVKLVHLAQAKPTSHPKHTTPVVKKTKPKKDTPKKESPKKDTPKKEAPKPKVTKQKEPAKPKSKTKPVSDKKKDQPKKAVSKKTKPQKKKAVTKADTKKKPQKKKVKKKTPPKPTPEDLLRKALASTKAAVKKDDQKKVQDIEKELAALQKTVAKEDAQQAEQGLKGTPQDGIIGSIEDLYALTVMDAIRPNWRYPKLATRTILVAQVRIMISNTGEILDAKLMNSSGRPDFDSSTLRAIADTEQLPSPPSPDLTEITLNFNSQAQ</sequence>
<feature type="compositionally biased region" description="Basic and acidic residues" evidence="11">
    <location>
        <begin position="66"/>
        <end position="97"/>
    </location>
</feature>
<dbReference type="Proteomes" id="UP000184001">
    <property type="component" value="Unassembled WGS sequence"/>
</dbReference>
<keyword evidence="5" id="KW-0997">Cell inner membrane</keyword>
<dbReference type="GO" id="GO:0055085">
    <property type="term" value="P:transmembrane transport"/>
    <property type="evidence" value="ECO:0007669"/>
    <property type="project" value="InterPro"/>
</dbReference>
<gene>
    <name evidence="13" type="ORF">AB2Z07_03805</name>
    <name evidence="14" type="ORF">SAMN05660830_02390</name>
</gene>
<feature type="domain" description="TonB C-terminal" evidence="12">
    <location>
        <begin position="217"/>
        <end position="303"/>
    </location>
</feature>
<keyword evidence="3" id="KW-0813">Transport</keyword>
<protein>
    <submittedName>
        <fullName evidence="14">Colicin import membrane protein</fullName>
    </submittedName>
    <submittedName>
        <fullName evidence="13">Energy transducer TonB</fullName>
    </submittedName>
</protein>
<evidence type="ECO:0000256" key="9">
    <source>
        <dbReference type="ARBA" id="ARBA00023136"/>
    </source>
</evidence>
<evidence type="ECO:0000256" key="4">
    <source>
        <dbReference type="ARBA" id="ARBA00022475"/>
    </source>
</evidence>
<evidence type="ECO:0000256" key="5">
    <source>
        <dbReference type="ARBA" id="ARBA00022519"/>
    </source>
</evidence>
<keyword evidence="7" id="KW-0653">Protein transport</keyword>
<feature type="compositionally biased region" description="Basic residues" evidence="11">
    <location>
        <begin position="51"/>
        <end position="65"/>
    </location>
</feature>
<dbReference type="GO" id="GO:0015031">
    <property type="term" value="P:protein transport"/>
    <property type="evidence" value="ECO:0007669"/>
    <property type="project" value="UniProtKB-KW"/>
</dbReference>
<dbReference type="PANTHER" id="PTHR33446">
    <property type="entry name" value="PROTEIN TONB-RELATED"/>
    <property type="match status" value="1"/>
</dbReference>
<keyword evidence="16" id="KW-1185">Reference proteome</keyword>
<keyword evidence="8" id="KW-1133">Transmembrane helix</keyword>
<keyword evidence="4" id="KW-1003">Cell membrane</keyword>
<evidence type="ECO:0000313" key="15">
    <source>
        <dbReference type="Proteomes" id="UP000184001"/>
    </source>
</evidence>
<dbReference type="GO" id="GO:0098797">
    <property type="term" value="C:plasma membrane protein complex"/>
    <property type="evidence" value="ECO:0007669"/>
    <property type="project" value="TreeGrafter"/>
</dbReference>